<name>A0A328UFA1_9FIRM</name>
<dbReference type="AlphaFoldDB" id="A0A328UFA1"/>
<evidence type="ECO:0000313" key="7">
    <source>
        <dbReference type="Proteomes" id="UP000249377"/>
    </source>
</evidence>
<keyword evidence="2" id="KW-0813">Transport</keyword>
<dbReference type="GO" id="GO:0005524">
    <property type="term" value="F:ATP binding"/>
    <property type="evidence" value="ECO:0007669"/>
    <property type="project" value="UniProtKB-KW"/>
</dbReference>
<evidence type="ECO:0000256" key="1">
    <source>
        <dbReference type="ARBA" id="ARBA00005417"/>
    </source>
</evidence>
<dbReference type="InterPro" id="IPR003439">
    <property type="entry name" value="ABC_transporter-like_ATP-bd"/>
</dbReference>
<protein>
    <submittedName>
        <fullName evidence="6">Multidrug ABC transporter ATP-binding protein</fullName>
    </submittedName>
</protein>
<evidence type="ECO:0000256" key="3">
    <source>
        <dbReference type="ARBA" id="ARBA00022741"/>
    </source>
</evidence>
<dbReference type="Gene3D" id="3.40.50.300">
    <property type="entry name" value="P-loop containing nucleotide triphosphate hydrolases"/>
    <property type="match status" value="1"/>
</dbReference>
<sequence length="222" mass="25032">MDQIIVRNVTKEIKGALVLDHINLELDRGGIYGFIGVNGSGKTMLFRAICGLIRLTEGEVEVFSKKLREDVTFPESLGVMLESVGFWDEYTGFENLRLLSKIRRVIGDNEIRHAITRVGLNPDDRRTYKKYSLGMKQRLGIAEAIMERPELLVLDEPTNALDEDGVERVRSILREERDRGATILLASHNKEDIAALCDRIFKMAEGRLAEVMDSQAKPEGEA</sequence>
<dbReference type="PANTHER" id="PTHR43335:SF4">
    <property type="entry name" value="ABC TRANSPORTER, ATP-BINDING PROTEIN"/>
    <property type="match status" value="1"/>
</dbReference>
<gene>
    <name evidence="6" type="ORF">DPQ25_12460</name>
</gene>
<dbReference type="Pfam" id="PF00005">
    <property type="entry name" value="ABC_tran"/>
    <property type="match status" value="1"/>
</dbReference>
<feature type="domain" description="ABC transporter" evidence="5">
    <location>
        <begin position="4"/>
        <end position="222"/>
    </location>
</feature>
<dbReference type="InterPro" id="IPR027417">
    <property type="entry name" value="P-loop_NTPase"/>
</dbReference>
<dbReference type="RefSeq" id="WP_112333503.1">
    <property type="nucleotide sequence ID" value="NZ_JBKYJQ010000001.1"/>
</dbReference>
<dbReference type="InterPro" id="IPR003593">
    <property type="entry name" value="AAA+_ATPase"/>
</dbReference>
<dbReference type="PROSITE" id="PS00211">
    <property type="entry name" value="ABC_TRANSPORTER_1"/>
    <property type="match status" value="1"/>
</dbReference>
<dbReference type="PANTHER" id="PTHR43335">
    <property type="entry name" value="ABC TRANSPORTER, ATP-BINDING PROTEIN"/>
    <property type="match status" value="1"/>
</dbReference>
<reference evidence="6 7" key="1">
    <citation type="submission" date="2018-06" db="EMBL/GenBank/DDBJ databases">
        <title>Noncontiguous genome sequence of Ruminococcaceae bacterium ASD2818.</title>
        <authorList>
            <person name="Chaplin A.V."/>
            <person name="Sokolova S.R."/>
            <person name="Kochetkova T.O."/>
            <person name="Goltsov A.Y."/>
            <person name="Trofimov D.Y."/>
            <person name="Efimov B.A."/>
        </authorList>
    </citation>
    <scope>NUCLEOTIDE SEQUENCE [LARGE SCALE GENOMIC DNA]</scope>
    <source>
        <strain evidence="6 7">ASD2818</strain>
    </source>
</reference>
<dbReference type="Proteomes" id="UP000249377">
    <property type="component" value="Unassembled WGS sequence"/>
</dbReference>
<dbReference type="SMART" id="SM00382">
    <property type="entry name" value="AAA"/>
    <property type="match status" value="1"/>
</dbReference>
<evidence type="ECO:0000256" key="4">
    <source>
        <dbReference type="ARBA" id="ARBA00022840"/>
    </source>
</evidence>
<comment type="similarity">
    <text evidence="1">Belongs to the ABC transporter superfamily.</text>
</comment>
<comment type="caution">
    <text evidence="6">The sequence shown here is derived from an EMBL/GenBank/DDBJ whole genome shotgun (WGS) entry which is preliminary data.</text>
</comment>
<evidence type="ECO:0000256" key="2">
    <source>
        <dbReference type="ARBA" id="ARBA00022448"/>
    </source>
</evidence>
<dbReference type="EMBL" id="QLYR01000011">
    <property type="protein sequence ID" value="RAQ22592.1"/>
    <property type="molecule type" value="Genomic_DNA"/>
</dbReference>
<organism evidence="6 7">
    <name type="scientific">Hydrogeniiclostridium mannosilyticum</name>
    <dbReference type="NCBI Taxonomy" id="2764322"/>
    <lineage>
        <taxon>Bacteria</taxon>
        <taxon>Bacillati</taxon>
        <taxon>Bacillota</taxon>
        <taxon>Clostridia</taxon>
        <taxon>Eubacteriales</taxon>
        <taxon>Acutalibacteraceae</taxon>
        <taxon>Hydrogeniiclostridium</taxon>
    </lineage>
</organism>
<keyword evidence="7" id="KW-1185">Reference proteome</keyword>
<dbReference type="InterPro" id="IPR017871">
    <property type="entry name" value="ABC_transporter-like_CS"/>
</dbReference>
<dbReference type="SUPFAM" id="SSF52540">
    <property type="entry name" value="P-loop containing nucleoside triphosphate hydrolases"/>
    <property type="match status" value="1"/>
</dbReference>
<evidence type="ECO:0000259" key="5">
    <source>
        <dbReference type="PROSITE" id="PS50893"/>
    </source>
</evidence>
<accession>A0A328UFA1</accession>
<keyword evidence="3" id="KW-0547">Nucleotide-binding</keyword>
<evidence type="ECO:0000313" key="6">
    <source>
        <dbReference type="EMBL" id="RAQ22592.1"/>
    </source>
</evidence>
<proteinExistence type="inferred from homology"/>
<keyword evidence="4 6" id="KW-0067">ATP-binding</keyword>
<dbReference type="PROSITE" id="PS50893">
    <property type="entry name" value="ABC_TRANSPORTER_2"/>
    <property type="match status" value="1"/>
</dbReference>
<dbReference type="GO" id="GO:0016887">
    <property type="term" value="F:ATP hydrolysis activity"/>
    <property type="evidence" value="ECO:0007669"/>
    <property type="project" value="InterPro"/>
</dbReference>